<evidence type="ECO:0000313" key="4">
    <source>
        <dbReference type="Proteomes" id="UP000291078"/>
    </source>
</evidence>
<dbReference type="PANTHER" id="PTHR34606:SF15">
    <property type="entry name" value="BON DOMAIN-CONTAINING PROTEIN"/>
    <property type="match status" value="1"/>
</dbReference>
<comment type="caution">
    <text evidence="3">The sequence shown here is derived from an EMBL/GenBank/DDBJ whole genome shotgun (WGS) entry which is preliminary data.</text>
</comment>
<feature type="domain" description="BON" evidence="2">
    <location>
        <begin position="117"/>
        <end position="185"/>
    </location>
</feature>
<dbReference type="InterPro" id="IPR007055">
    <property type="entry name" value="BON_dom"/>
</dbReference>
<evidence type="ECO:0000259" key="2">
    <source>
        <dbReference type="PROSITE" id="PS50914"/>
    </source>
</evidence>
<dbReference type="Gene3D" id="3.30.1340.30">
    <property type="match status" value="1"/>
</dbReference>
<feature type="region of interest" description="Disordered" evidence="1">
    <location>
        <begin position="1"/>
        <end position="113"/>
    </location>
</feature>
<evidence type="ECO:0000256" key="1">
    <source>
        <dbReference type="SAM" id="MobiDB-lite"/>
    </source>
</evidence>
<sequence>MFEFLKNLVDLGPRDDEPRQRARREYRDDERGERRNPGRSDGSGESWRDLSSRDRAQRDGEPGYGGAGYFGNSGSGGQSFNGAQRLYPGDPGYREHPTRPVHSSNVVGRGFRHHDRPDDRVLGDVCDRLAMHPGVDVAEVTVEVQSGVVKLGGTVEDRYERRLVEEIAESVSGVRQVENGIRLQPRGAAAPGGDTSPERTLNRS</sequence>
<gene>
    <name evidence="3" type="ORF">EV147_4547</name>
</gene>
<protein>
    <submittedName>
        <fullName evidence="3">Osmotically-inducible protein OsmY</fullName>
    </submittedName>
</protein>
<keyword evidence="4" id="KW-1185">Reference proteome</keyword>
<proteinExistence type="predicted"/>
<evidence type="ECO:0000313" key="3">
    <source>
        <dbReference type="EMBL" id="RZT31366.1"/>
    </source>
</evidence>
<dbReference type="Proteomes" id="UP000291078">
    <property type="component" value="Unassembled WGS sequence"/>
</dbReference>
<dbReference type="PROSITE" id="PS50914">
    <property type="entry name" value="BON"/>
    <property type="match status" value="1"/>
</dbReference>
<feature type="region of interest" description="Disordered" evidence="1">
    <location>
        <begin position="180"/>
        <end position="204"/>
    </location>
</feature>
<dbReference type="AlphaFoldDB" id="A0A4Q7RDX4"/>
<dbReference type="EMBL" id="SGXM01000009">
    <property type="protein sequence ID" value="RZT31366.1"/>
    <property type="molecule type" value="Genomic_DNA"/>
</dbReference>
<name>A0A4Q7RDX4_9BURK</name>
<feature type="compositionally biased region" description="Gly residues" evidence="1">
    <location>
        <begin position="62"/>
        <end position="79"/>
    </location>
</feature>
<reference evidence="3 4" key="1">
    <citation type="journal article" date="2015" name="Stand. Genomic Sci.">
        <title>Genomic Encyclopedia of Bacterial and Archaeal Type Strains, Phase III: the genomes of soil and plant-associated and newly described type strains.</title>
        <authorList>
            <person name="Whitman W.B."/>
            <person name="Woyke T."/>
            <person name="Klenk H.P."/>
            <person name="Zhou Y."/>
            <person name="Lilburn T.G."/>
            <person name="Beck B.J."/>
            <person name="De Vos P."/>
            <person name="Vandamme P."/>
            <person name="Eisen J.A."/>
            <person name="Garrity G."/>
            <person name="Hugenholtz P."/>
            <person name="Kyrpides N.C."/>
        </authorList>
    </citation>
    <scope>NUCLEOTIDE SEQUENCE [LARGE SCALE GENOMIC DNA]</scope>
    <source>
        <strain evidence="3 4">ASC-9842</strain>
    </source>
</reference>
<dbReference type="OrthoDB" id="8968548at2"/>
<dbReference type="RefSeq" id="WP_130393438.1">
    <property type="nucleotide sequence ID" value="NZ_SGXM01000009.1"/>
</dbReference>
<dbReference type="Pfam" id="PF04972">
    <property type="entry name" value="BON"/>
    <property type="match status" value="1"/>
</dbReference>
<accession>A0A4Q7RDX4</accession>
<organism evidence="3 4">
    <name type="scientific">Cupriavidus agavae</name>
    <dbReference type="NCBI Taxonomy" id="1001822"/>
    <lineage>
        <taxon>Bacteria</taxon>
        <taxon>Pseudomonadati</taxon>
        <taxon>Pseudomonadota</taxon>
        <taxon>Betaproteobacteria</taxon>
        <taxon>Burkholderiales</taxon>
        <taxon>Burkholderiaceae</taxon>
        <taxon>Cupriavidus</taxon>
    </lineage>
</organism>
<dbReference type="InterPro" id="IPR051686">
    <property type="entry name" value="Lipoprotein_DolP"/>
</dbReference>
<feature type="compositionally biased region" description="Basic and acidic residues" evidence="1">
    <location>
        <begin position="12"/>
        <end position="38"/>
    </location>
</feature>
<dbReference type="PANTHER" id="PTHR34606">
    <property type="entry name" value="BON DOMAIN-CONTAINING PROTEIN"/>
    <property type="match status" value="1"/>
</dbReference>
<feature type="compositionally biased region" description="Basic and acidic residues" evidence="1">
    <location>
        <begin position="46"/>
        <end position="61"/>
    </location>
</feature>